<dbReference type="Proteomes" id="UP000502248">
    <property type="component" value="Chromosome"/>
</dbReference>
<evidence type="ECO:0000256" key="2">
    <source>
        <dbReference type="ARBA" id="ARBA00023125"/>
    </source>
</evidence>
<keyword evidence="3" id="KW-0804">Transcription</keyword>
<dbReference type="RefSeq" id="WP_169279432.1">
    <property type="nucleotide sequence ID" value="NZ_CP051680.1"/>
</dbReference>
<dbReference type="GO" id="GO:0003700">
    <property type="term" value="F:DNA-binding transcription factor activity"/>
    <property type="evidence" value="ECO:0007669"/>
    <property type="project" value="InterPro"/>
</dbReference>
<keyword evidence="1" id="KW-0805">Transcription regulation</keyword>
<dbReference type="InterPro" id="IPR018062">
    <property type="entry name" value="HTH_AraC-typ_CS"/>
</dbReference>
<dbReference type="Pfam" id="PF01497">
    <property type="entry name" value="Peripla_BP_2"/>
    <property type="match status" value="1"/>
</dbReference>
<dbReference type="Gene3D" id="1.10.10.60">
    <property type="entry name" value="Homeodomain-like"/>
    <property type="match status" value="2"/>
</dbReference>
<gene>
    <name evidence="5" type="ORF">HH215_08080</name>
</gene>
<reference evidence="5 6" key="1">
    <citation type="submission" date="2020-04" db="EMBL/GenBank/DDBJ databases">
        <title>Genome sequencing of novel species.</title>
        <authorList>
            <person name="Heo J."/>
            <person name="Kim S.-J."/>
            <person name="Kim J.-S."/>
            <person name="Hong S.-B."/>
            <person name="Kwon S.-W."/>
        </authorList>
    </citation>
    <scope>NUCLEOTIDE SEQUENCE [LARGE SCALE GENOMIC DNA]</scope>
    <source>
        <strain evidence="5 6">MFER-1</strain>
    </source>
</reference>
<dbReference type="InterPro" id="IPR050204">
    <property type="entry name" value="AraC_XylS_family_regulators"/>
</dbReference>
<dbReference type="SUPFAM" id="SSF46689">
    <property type="entry name" value="Homeodomain-like"/>
    <property type="match status" value="2"/>
</dbReference>
<evidence type="ECO:0000313" key="6">
    <source>
        <dbReference type="Proteomes" id="UP000502248"/>
    </source>
</evidence>
<dbReference type="Gene3D" id="3.40.50.1980">
    <property type="entry name" value="Nitrogenase molybdenum iron protein domain"/>
    <property type="match status" value="2"/>
</dbReference>
<dbReference type="GO" id="GO:0043565">
    <property type="term" value="F:sequence-specific DNA binding"/>
    <property type="evidence" value="ECO:0007669"/>
    <property type="project" value="InterPro"/>
</dbReference>
<protein>
    <submittedName>
        <fullName evidence="5">AraC family transcriptional regulator</fullName>
    </submittedName>
</protein>
<evidence type="ECO:0000313" key="5">
    <source>
        <dbReference type="EMBL" id="QJD83135.1"/>
    </source>
</evidence>
<evidence type="ECO:0000256" key="3">
    <source>
        <dbReference type="ARBA" id="ARBA00023163"/>
    </source>
</evidence>
<evidence type="ECO:0000256" key="1">
    <source>
        <dbReference type="ARBA" id="ARBA00023015"/>
    </source>
</evidence>
<dbReference type="PANTHER" id="PTHR46796">
    <property type="entry name" value="HTH-TYPE TRANSCRIPTIONAL ACTIVATOR RHAS-RELATED"/>
    <property type="match status" value="1"/>
</dbReference>
<dbReference type="InterPro" id="IPR009057">
    <property type="entry name" value="Homeodomain-like_sf"/>
</dbReference>
<feature type="domain" description="HTH araC/xylS-type" evidence="4">
    <location>
        <begin position="169"/>
        <end position="267"/>
    </location>
</feature>
<dbReference type="InterPro" id="IPR020449">
    <property type="entry name" value="Tscrpt_reg_AraC-type_HTH"/>
</dbReference>
<organism evidence="5 6">
    <name type="scientific">Cohnella herbarum</name>
    <dbReference type="NCBI Taxonomy" id="2728023"/>
    <lineage>
        <taxon>Bacteria</taxon>
        <taxon>Bacillati</taxon>
        <taxon>Bacillota</taxon>
        <taxon>Bacilli</taxon>
        <taxon>Bacillales</taxon>
        <taxon>Paenibacillaceae</taxon>
        <taxon>Cohnella</taxon>
    </lineage>
</organism>
<dbReference type="SUPFAM" id="SSF53807">
    <property type="entry name" value="Helical backbone' metal receptor"/>
    <property type="match status" value="1"/>
</dbReference>
<sequence length="518" mass="59012">MNRTHNKPVSLHYSETREIGIAGGAKHTISPSPYDRFGICFHSDVLVSVEDTGRPSIEVPLGELFYIPEGLSFALQPLSSSDAKVNLISFRVDSSQRRSGLLSPYVLRSFRVPQLKNWISEFTNDNENEVGALSDYFLLQSRLYAIAFACMKSEIKPTRKGDELTRFVEQARQRIVENYDTALDMEELARNSGSGSSRFYRTFRKQTGLSPLKYLITTRLNASLRLLADSNVSVTEAAHSVGYSDEYYFSRLFKKQLGITPTEYASRAQVSVACLSPIFSGDLAVLGLTPRVTLKRDWELEDANLADYLEEIKSAQPDLILSGPISEPLRIELSKIAPVSVYYWHDYSWKQRLVEFGRLLGLESVAERWLADFESKTDNARQHVVERWPDTPYLLIGVRETNFRVYGKQRRKFTDLLYDELQLKAPAIADEIGFMDSAVLGELTKLPADNVMFLIEFSASESYCEQLEKEWKSAVGANGHERQCIFIRLENPFLYNSAMHELLVDQIVNNLHTQYRLK</sequence>
<dbReference type="PROSITE" id="PS00041">
    <property type="entry name" value="HTH_ARAC_FAMILY_1"/>
    <property type="match status" value="1"/>
</dbReference>
<keyword evidence="2" id="KW-0238">DNA-binding</keyword>
<evidence type="ECO:0000259" key="4">
    <source>
        <dbReference type="PROSITE" id="PS01124"/>
    </source>
</evidence>
<keyword evidence="6" id="KW-1185">Reference proteome</keyword>
<dbReference type="InterPro" id="IPR002491">
    <property type="entry name" value="ABC_transptr_periplasmic_BD"/>
</dbReference>
<name>A0A7Z2ZKS1_9BACL</name>
<proteinExistence type="predicted"/>
<dbReference type="InterPro" id="IPR018060">
    <property type="entry name" value="HTH_AraC"/>
</dbReference>
<dbReference type="PRINTS" id="PR00032">
    <property type="entry name" value="HTHARAC"/>
</dbReference>
<dbReference type="SMART" id="SM00342">
    <property type="entry name" value="HTH_ARAC"/>
    <property type="match status" value="1"/>
</dbReference>
<dbReference type="PROSITE" id="PS01124">
    <property type="entry name" value="HTH_ARAC_FAMILY_2"/>
    <property type="match status" value="1"/>
</dbReference>
<accession>A0A7Z2ZKS1</accession>
<dbReference type="Pfam" id="PF12833">
    <property type="entry name" value="HTH_18"/>
    <property type="match status" value="1"/>
</dbReference>
<dbReference type="KEGG" id="cheb:HH215_08080"/>
<dbReference type="AlphaFoldDB" id="A0A7Z2ZKS1"/>
<dbReference type="EMBL" id="CP051680">
    <property type="protein sequence ID" value="QJD83135.1"/>
    <property type="molecule type" value="Genomic_DNA"/>
</dbReference>